<dbReference type="CDD" id="cd00090">
    <property type="entry name" value="HTH_ARSR"/>
    <property type="match status" value="1"/>
</dbReference>
<dbReference type="Proteomes" id="UP000198238">
    <property type="component" value="Chromosome"/>
</dbReference>
<sequence length="125" mass="14246">MKTECTADFVRFRGKIYPCTVSLAADLAGGKWKAAILYHLQDGEKRFAELRRHLVSVTEMTLNRQLKRLEQDGLIEREAFGDKPPLKVVYRLTAFGRTFMPVLQALTEWGNALALTEGRFEEKAV</sequence>
<dbReference type="OrthoDB" id="9807069at2"/>
<dbReference type="InterPro" id="IPR036388">
    <property type="entry name" value="WH-like_DNA-bd_sf"/>
</dbReference>
<evidence type="ECO:0000313" key="1">
    <source>
        <dbReference type="EMBL" id="ASK27891.1"/>
    </source>
</evidence>
<gene>
    <name evidence="1" type="ORF">BG910_09240</name>
</gene>
<dbReference type="KEGG" id="nei:BG910_09240"/>
<dbReference type="GO" id="GO:0006355">
    <property type="term" value="P:regulation of DNA-templated transcription"/>
    <property type="evidence" value="ECO:0007669"/>
    <property type="project" value="UniProtKB-ARBA"/>
</dbReference>
<dbReference type="InterPro" id="IPR002577">
    <property type="entry name" value="HTH_HxlR"/>
</dbReference>
<dbReference type="PROSITE" id="PS51118">
    <property type="entry name" value="HTH_HXLR"/>
    <property type="match status" value="1"/>
</dbReference>
<dbReference type="RefSeq" id="WP_089036586.1">
    <property type="nucleotide sequence ID" value="NZ_CP022278.1"/>
</dbReference>
<reference evidence="1 2" key="1">
    <citation type="submission" date="2017-06" db="EMBL/GenBank/DDBJ databases">
        <title>Neisseria chenwenguii sp. nov., isolated from the intestinal contents of Tibetan Plateau Pika in Yushu, Qinghai Province, China.</title>
        <authorList>
            <person name="Zhang G."/>
        </authorList>
    </citation>
    <scope>NUCLEOTIDE SEQUENCE [LARGE SCALE GENOMIC DNA]</scope>
    <source>
        <strain evidence="1 2">10023</strain>
    </source>
</reference>
<dbReference type="PANTHER" id="PTHR33204:SF29">
    <property type="entry name" value="TRANSCRIPTIONAL REGULATOR"/>
    <property type="match status" value="1"/>
</dbReference>
<accession>A0A220S318</accession>
<dbReference type="EMBL" id="CP022278">
    <property type="protein sequence ID" value="ASK27891.1"/>
    <property type="molecule type" value="Genomic_DNA"/>
</dbReference>
<keyword evidence="2" id="KW-1185">Reference proteome</keyword>
<name>A0A220S318_9NEIS</name>
<dbReference type="PANTHER" id="PTHR33204">
    <property type="entry name" value="TRANSCRIPTIONAL REGULATOR, MARR FAMILY"/>
    <property type="match status" value="1"/>
</dbReference>
<dbReference type="AlphaFoldDB" id="A0A220S318"/>
<dbReference type="InterPro" id="IPR011991">
    <property type="entry name" value="ArsR-like_HTH"/>
</dbReference>
<organism evidence="1 2">
    <name type="scientific">Neisseria chenwenguii</name>
    <dbReference type="NCBI Taxonomy" id="1853278"/>
    <lineage>
        <taxon>Bacteria</taxon>
        <taxon>Pseudomonadati</taxon>
        <taxon>Pseudomonadota</taxon>
        <taxon>Betaproteobacteria</taxon>
        <taxon>Neisseriales</taxon>
        <taxon>Neisseriaceae</taxon>
        <taxon>Neisseria</taxon>
    </lineage>
</organism>
<dbReference type="Gene3D" id="1.10.10.10">
    <property type="entry name" value="Winged helix-like DNA-binding domain superfamily/Winged helix DNA-binding domain"/>
    <property type="match status" value="1"/>
</dbReference>
<evidence type="ECO:0000313" key="2">
    <source>
        <dbReference type="Proteomes" id="UP000198238"/>
    </source>
</evidence>
<dbReference type="SUPFAM" id="SSF46785">
    <property type="entry name" value="Winged helix' DNA-binding domain"/>
    <property type="match status" value="1"/>
</dbReference>
<protein>
    <submittedName>
        <fullName evidence="1">Transcriptional regulator</fullName>
    </submittedName>
</protein>
<dbReference type="InterPro" id="IPR036390">
    <property type="entry name" value="WH_DNA-bd_sf"/>
</dbReference>
<dbReference type="Pfam" id="PF01638">
    <property type="entry name" value="HxlR"/>
    <property type="match status" value="1"/>
</dbReference>
<proteinExistence type="predicted"/>